<feature type="transmembrane region" description="Helical" evidence="11">
    <location>
        <begin position="116"/>
        <end position="135"/>
    </location>
</feature>
<evidence type="ECO:0000313" key="13">
    <source>
        <dbReference type="EMBL" id="RIV17700.1"/>
    </source>
</evidence>
<keyword evidence="9 11" id="KW-0472">Membrane</keyword>
<feature type="transmembrane region" description="Helical" evidence="11">
    <location>
        <begin position="91"/>
        <end position="110"/>
    </location>
</feature>
<keyword evidence="10" id="KW-0968">Cytoplasmic vesicle</keyword>
<feature type="transmembrane region" description="Helical" evidence="11">
    <location>
        <begin position="12"/>
        <end position="29"/>
    </location>
</feature>
<evidence type="ECO:0000259" key="12">
    <source>
        <dbReference type="Pfam" id="PF01545"/>
    </source>
</evidence>
<accession>A0A418LWP7</accession>
<evidence type="ECO:0000256" key="5">
    <source>
        <dbReference type="ARBA" id="ARBA00022753"/>
    </source>
</evidence>
<dbReference type="Proteomes" id="UP000283523">
    <property type="component" value="Unassembled WGS sequence"/>
</dbReference>
<sequence length="215" mass="23064">METTRMMPVQNGWNVAIGLAVFTVLYNLGEGFVSLYFGVQDEALTLAGFGVDSFIEVISGVGILAMIARLRRYGNAGRGRFEKLALQSTGTCFYLLVAGLLSGAVVSISEGRQPDTTVAGILVSVLSIAIMRVLARWKIRTGQRLASAAIIADGKCTMVCVYMSLVLLASSVLYELVHVPYIDAAGMIGLAWFSFREGQESFEKTRGAATCCGHC</sequence>
<organism evidence="13 14">
    <name type="scientific">Fibrisoma montanum</name>
    <dbReference type="NCBI Taxonomy" id="2305895"/>
    <lineage>
        <taxon>Bacteria</taxon>
        <taxon>Pseudomonadati</taxon>
        <taxon>Bacteroidota</taxon>
        <taxon>Cytophagia</taxon>
        <taxon>Cytophagales</taxon>
        <taxon>Spirosomataceae</taxon>
        <taxon>Fibrisoma</taxon>
    </lineage>
</organism>
<evidence type="ECO:0000256" key="7">
    <source>
        <dbReference type="ARBA" id="ARBA00022989"/>
    </source>
</evidence>
<evidence type="ECO:0000256" key="11">
    <source>
        <dbReference type="SAM" id="Phobius"/>
    </source>
</evidence>
<keyword evidence="5" id="KW-0967">Endosome</keyword>
<dbReference type="RefSeq" id="WP_119671666.1">
    <property type="nucleotide sequence ID" value="NZ_QXED01000016.1"/>
</dbReference>
<evidence type="ECO:0000256" key="6">
    <source>
        <dbReference type="ARBA" id="ARBA00022833"/>
    </source>
</evidence>
<dbReference type="SUPFAM" id="SSF161111">
    <property type="entry name" value="Cation efflux protein transmembrane domain-like"/>
    <property type="match status" value="1"/>
</dbReference>
<proteinExistence type="inferred from homology"/>
<keyword evidence="4 11" id="KW-0812">Transmembrane</keyword>
<dbReference type="InterPro" id="IPR026765">
    <property type="entry name" value="Tmem163"/>
</dbReference>
<evidence type="ECO:0000256" key="4">
    <source>
        <dbReference type="ARBA" id="ARBA00022692"/>
    </source>
</evidence>
<evidence type="ECO:0000313" key="14">
    <source>
        <dbReference type="Proteomes" id="UP000283523"/>
    </source>
</evidence>
<dbReference type="PANTHER" id="PTHR31937">
    <property type="entry name" value="TRANSMEMBRANE PROTEIN 163"/>
    <property type="match status" value="1"/>
</dbReference>
<dbReference type="InterPro" id="IPR027469">
    <property type="entry name" value="Cation_efflux_TMD_sf"/>
</dbReference>
<dbReference type="Gene3D" id="1.20.1510.10">
    <property type="entry name" value="Cation efflux protein transmembrane domain"/>
    <property type="match status" value="1"/>
</dbReference>
<dbReference type="GO" id="GO:0031410">
    <property type="term" value="C:cytoplasmic vesicle"/>
    <property type="evidence" value="ECO:0007669"/>
    <property type="project" value="UniProtKB-KW"/>
</dbReference>
<evidence type="ECO:0000256" key="1">
    <source>
        <dbReference type="ARBA" id="ARBA00004146"/>
    </source>
</evidence>
<dbReference type="EMBL" id="QXED01000016">
    <property type="protein sequence ID" value="RIV17700.1"/>
    <property type="molecule type" value="Genomic_DNA"/>
</dbReference>
<evidence type="ECO:0000256" key="9">
    <source>
        <dbReference type="ARBA" id="ARBA00023136"/>
    </source>
</evidence>
<evidence type="ECO:0000256" key="8">
    <source>
        <dbReference type="ARBA" id="ARBA00023018"/>
    </source>
</evidence>
<name>A0A418LWP7_9BACT</name>
<keyword evidence="6" id="KW-0862">Zinc</keyword>
<dbReference type="OrthoDB" id="9790544at2"/>
<comment type="similarity">
    <text evidence="3">Belongs to the TMEM163 family.</text>
</comment>
<keyword evidence="14" id="KW-1185">Reference proteome</keyword>
<reference evidence="13 14" key="1">
    <citation type="submission" date="2018-08" db="EMBL/GenBank/DDBJ databases">
        <title>Fibrisoma montanum sp. nov., isolated from Danxia mountain soil.</title>
        <authorList>
            <person name="Huang Y."/>
        </authorList>
    </citation>
    <scope>NUCLEOTIDE SEQUENCE [LARGE SCALE GENOMIC DNA]</scope>
    <source>
        <strain evidence="13 14">HYT19</strain>
    </source>
</reference>
<dbReference type="AlphaFoldDB" id="A0A418LWP7"/>
<dbReference type="PANTHER" id="PTHR31937:SF2">
    <property type="entry name" value="TRANSMEMBRANE PROTEIN 163"/>
    <property type="match status" value="1"/>
</dbReference>
<dbReference type="InterPro" id="IPR058533">
    <property type="entry name" value="Cation_efflux_TM"/>
</dbReference>
<feature type="transmembrane region" description="Helical" evidence="11">
    <location>
        <begin position="49"/>
        <end position="70"/>
    </location>
</feature>
<evidence type="ECO:0000256" key="2">
    <source>
        <dbReference type="ARBA" id="ARBA00004644"/>
    </source>
</evidence>
<feature type="domain" description="Cation efflux protein transmembrane" evidence="12">
    <location>
        <begin position="24"/>
        <end position="198"/>
    </location>
</feature>
<evidence type="ECO:0000256" key="10">
    <source>
        <dbReference type="ARBA" id="ARBA00023329"/>
    </source>
</evidence>
<comment type="subcellular location">
    <subcellularLocation>
        <location evidence="2">Cytoplasmic vesicle</location>
        <location evidence="2">Secretory vesicle</location>
        <location evidence="2">Synaptic vesicle membrane</location>
        <topology evidence="2">Multi-pass membrane protein</topology>
    </subcellularLocation>
    <subcellularLocation>
        <location evidence="1">Early endosome membrane</location>
    </subcellularLocation>
</comment>
<dbReference type="Pfam" id="PF01545">
    <property type="entry name" value="Cation_efflux"/>
    <property type="match status" value="1"/>
</dbReference>
<keyword evidence="7 11" id="KW-1133">Transmembrane helix</keyword>
<dbReference type="GO" id="GO:0008324">
    <property type="term" value="F:monoatomic cation transmembrane transporter activity"/>
    <property type="evidence" value="ECO:0007669"/>
    <property type="project" value="InterPro"/>
</dbReference>
<protein>
    <recommendedName>
        <fullName evidence="12">Cation efflux protein transmembrane domain-containing protein</fullName>
    </recommendedName>
</protein>
<evidence type="ECO:0000256" key="3">
    <source>
        <dbReference type="ARBA" id="ARBA00008731"/>
    </source>
</evidence>
<gene>
    <name evidence="13" type="ORF">DYU11_31140</name>
</gene>
<comment type="caution">
    <text evidence="13">The sequence shown here is derived from an EMBL/GenBank/DDBJ whole genome shotgun (WGS) entry which is preliminary data.</text>
</comment>
<feature type="transmembrane region" description="Helical" evidence="11">
    <location>
        <begin position="156"/>
        <end position="173"/>
    </location>
</feature>
<keyword evidence="8" id="KW-0770">Synapse</keyword>
<dbReference type="GO" id="GO:0016020">
    <property type="term" value="C:membrane"/>
    <property type="evidence" value="ECO:0007669"/>
    <property type="project" value="InterPro"/>
</dbReference>